<evidence type="ECO:0000313" key="2">
    <source>
        <dbReference type="Proteomes" id="UP001519295"/>
    </source>
</evidence>
<dbReference type="SUPFAM" id="SSF102198">
    <property type="entry name" value="Putative cyclase"/>
    <property type="match status" value="1"/>
</dbReference>
<dbReference type="Proteomes" id="UP001519295">
    <property type="component" value="Unassembled WGS sequence"/>
</dbReference>
<dbReference type="InterPro" id="IPR037175">
    <property type="entry name" value="KFase_sf"/>
</dbReference>
<accession>A0ABS4VV89</accession>
<proteinExistence type="predicted"/>
<comment type="caution">
    <text evidence="1">The sequence shown here is derived from an EMBL/GenBank/DDBJ whole genome shotgun (WGS) entry which is preliminary data.</text>
</comment>
<dbReference type="RefSeq" id="WP_210027861.1">
    <property type="nucleotide sequence ID" value="NZ_JAGINU010000001.1"/>
</dbReference>
<reference evidence="1 2" key="1">
    <citation type="submission" date="2021-03" db="EMBL/GenBank/DDBJ databases">
        <title>Sequencing the genomes of 1000 actinobacteria strains.</title>
        <authorList>
            <person name="Klenk H.-P."/>
        </authorList>
    </citation>
    <scope>NUCLEOTIDE SEQUENCE [LARGE SCALE GENOMIC DNA]</scope>
    <source>
        <strain evidence="1 2">DSM 45256</strain>
    </source>
</reference>
<dbReference type="Gene3D" id="3.50.30.50">
    <property type="entry name" value="Putative cyclase"/>
    <property type="match status" value="1"/>
</dbReference>
<dbReference type="PANTHER" id="PTHR34861">
    <property type="match status" value="1"/>
</dbReference>
<keyword evidence="2" id="KW-1185">Reference proteome</keyword>
<name>A0ABS4VV89_9PSEU</name>
<gene>
    <name evidence="1" type="ORF">JOF36_003402</name>
</gene>
<dbReference type="Pfam" id="PF04199">
    <property type="entry name" value="Cyclase"/>
    <property type="match status" value="1"/>
</dbReference>
<evidence type="ECO:0000313" key="1">
    <source>
        <dbReference type="EMBL" id="MBP2367706.1"/>
    </source>
</evidence>
<dbReference type="InterPro" id="IPR007325">
    <property type="entry name" value="KFase/CYL"/>
</dbReference>
<dbReference type="PANTHER" id="PTHR34861:SF10">
    <property type="entry name" value="CYCLASE"/>
    <property type="match status" value="1"/>
</dbReference>
<dbReference type="EMBL" id="JAGINU010000001">
    <property type="protein sequence ID" value="MBP2367706.1"/>
    <property type="molecule type" value="Genomic_DNA"/>
</dbReference>
<sequence length="312" mass="33734">MTEAGKTWAHHEVGKKLSNWGRWGDDDEIGTLNLVTPEKVAAAALLARTGKRIDLGMAFDKNGPQDGGFRINPVHTMTWTPLDTAGLPDGMISADDMIVMGLQCATQWDSLAHVGYDGYFYNGVPSTAVRPGIGATKNSFATANDHLISRGVLLDIPRLKGVDVLPDSYEITSADLNEAEAAQGVTVQPGDVLCLRTGWYKYFLDGDKSKFGSGPEAGPGLEALEWFRDRDIAALAMDNWAFERYPTVVEGSVIPVHQVAIRDIGLTIGEMFNFEDLAVDCAQDGVYEYLFTGTGLKISYSVGSPVTPIAIK</sequence>
<organism evidence="1 2">
    <name type="scientific">Pseudonocardia parietis</name>
    <dbReference type="NCBI Taxonomy" id="570936"/>
    <lineage>
        <taxon>Bacteria</taxon>
        <taxon>Bacillati</taxon>
        <taxon>Actinomycetota</taxon>
        <taxon>Actinomycetes</taxon>
        <taxon>Pseudonocardiales</taxon>
        <taxon>Pseudonocardiaceae</taxon>
        <taxon>Pseudonocardia</taxon>
    </lineage>
</organism>
<protein>
    <submittedName>
        <fullName evidence="1">Kynurenine formamidase</fullName>
    </submittedName>
</protein>